<evidence type="ECO:0000313" key="2">
    <source>
        <dbReference type="EMBL" id="KAK4025323.1"/>
    </source>
</evidence>
<dbReference type="EMBL" id="JAOYFB010000038">
    <property type="protein sequence ID" value="KAK4025323.1"/>
    <property type="molecule type" value="Genomic_DNA"/>
</dbReference>
<keyword evidence="3" id="KW-1185">Reference proteome</keyword>
<feature type="domain" description="Methyltransferase" evidence="1">
    <location>
        <begin position="111"/>
        <end position="254"/>
    </location>
</feature>
<name>A0ABR0AJN0_9CRUS</name>
<sequence length="563" mass="64237">MMFRVFKLVHRSREVGRILVALSFVVIVTSMVIFNPYSPHDEVRKDHVSEHVSSSSTVCVDGHDTWTNNMKATDSMSAEEMYRYLRWTNSTSCHNAVDFGFNIGGHQGVAAVDGHKAVCLDKHISPDMNNCLAYSFGIANEWAFDEAMAKYGCQVYSFDPSMNVSTHDRSEHIHFYDIGLDGENRLHPTKGWRMKTASSIYEMLAGRHGDSALIDVFKIDIETSEWDAIPQMLNSGFLANRVKQLVAEIHLEADDALEVLRHRVQILRNLEATGQDQAGGFVRFSSRPNPFFDVPLDVSRYKKGPIPMDLAWYNSSFGFILTPSAAFIRSFQTTTTTASYFKDFSSSTSLVLKMMKYLFSRTERHLRVEKEPEIRIVTTVCAGRTDESLVMMKSALIMSSTFIRFIVLADDKSSVFLNEAIRLWPDNILNRMSLDLRPISFPGDGHHDYWKTLFKLCSSERLFLPSLLEEVDSVLYMDVDTVFLTSPLRVWQHLGEMNEMQMVALAPEKQDYVDGWYSAFAKHPYYGKFGMIIGRECGSDVDEFDQDATIRLGKIYPWRIRTV</sequence>
<dbReference type="InterPro" id="IPR025714">
    <property type="entry name" value="Methyltranfer_dom"/>
</dbReference>
<dbReference type="Pfam" id="PF13383">
    <property type="entry name" value="Methyltransf_22"/>
    <property type="match status" value="1"/>
</dbReference>
<protein>
    <recommendedName>
        <fullName evidence="1">Methyltransferase domain-containing protein</fullName>
    </recommendedName>
</protein>
<dbReference type="PANTHER" id="PTHR32026">
    <property type="entry name" value="METHYLTRANSFERASE-LIKE PROTEIN 24"/>
    <property type="match status" value="1"/>
</dbReference>
<reference evidence="2 3" key="1">
    <citation type="journal article" date="2023" name="Nucleic Acids Res.">
        <title>The hologenome of Daphnia magna reveals possible DNA methylation and microbiome-mediated evolution of the host genome.</title>
        <authorList>
            <person name="Chaturvedi A."/>
            <person name="Li X."/>
            <person name="Dhandapani V."/>
            <person name="Marshall H."/>
            <person name="Kissane S."/>
            <person name="Cuenca-Cambronero M."/>
            <person name="Asole G."/>
            <person name="Calvet F."/>
            <person name="Ruiz-Romero M."/>
            <person name="Marangio P."/>
            <person name="Guigo R."/>
            <person name="Rago D."/>
            <person name="Mirbahai L."/>
            <person name="Eastwood N."/>
            <person name="Colbourne J.K."/>
            <person name="Zhou J."/>
            <person name="Mallon E."/>
            <person name="Orsini L."/>
        </authorList>
    </citation>
    <scope>NUCLEOTIDE SEQUENCE [LARGE SCALE GENOMIC DNA]</scope>
    <source>
        <strain evidence="2">LRV0_1</strain>
    </source>
</reference>
<proteinExistence type="predicted"/>
<dbReference type="Proteomes" id="UP001234178">
    <property type="component" value="Unassembled WGS sequence"/>
</dbReference>
<dbReference type="SUPFAM" id="SSF53448">
    <property type="entry name" value="Nucleotide-diphospho-sugar transferases"/>
    <property type="match status" value="1"/>
</dbReference>
<evidence type="ECO:0000313" key="3">
    <source>
        <dbReference type="Proteomes" id="UP001234178"/>
    </source>
</evidence>
<evidence type="ECO:0000259" key="1">
    <source>
        <dbReference type="Pfam" id="PF13383"/>
    </source>
</evidence>
<dbReference type="InterPro" id="IPR029044">
    <property type="entry name" value="Nucleotide-diphossugar_trans"/>
</dbReference>
<organism evidence="2 3">
    <name type="scientific">Daphnia magna</name>
    <dbReference type="NCBI Taxonomy" id="35525"/>
    <lineage>
        <taxon>Eukaryota</taxon>
        <taxon>Metazoa</taxon>
        <taxon>Ecdysozoa</taxon>
        <taxon>Arthropoda</taxon>
        <taxon>Crustacea</taxon>
        <taxon>Branchiopoda</taxon>
        <taxon>Diplostraca</taxon>
        <taxon>Cladocera</taxon>
        <taxon>Anomopoda</taxon>
        <taxon>Daphniidae</taxon>
        <taxon>Daphnia</taxon>
    </lineage>
</organism>
<gene>
    <name evidence="2" type="ORF">OUZ56_014398</name>
</gene>
<accession>A0ABR0AJN0</accession>
<dbReference type="Gene3D" id="3.90.550.10">
    <property type="entry name" value="Spore Coat Polysaccharide Biosynthesis Protein SpsA, Chain A"/>
    <property type="match status" value="1"/>
</dbReference>
<comment type="caution">
    <text evidence="2">The sequence shown here is derived from an EMBL/GenBank/DDBJ whole genome shotgun (WGS) entry which is preliminary data.</text>
</comment>
<dbReference type="InterPro" id="IPR026913">
    <property type="entry name" value="METTL24"/>
</dbReference>
<dbReference type="PANTHER" id="PTHR32026:SF10">
    <property type="entry name" value="METHYLTRANSFERASE-LIKE PROTEIN 24-RELATED"/>
    <property type="match status" value="1"/>
</dbReference>